<protein>
    <recommendedName>
        <fullName evidence="3">LAGLIDADG homing endonuclease</fullName>
    </recommendedName>
</protein>
<dbReference type="Proteomes" id="UP001519460">
    <property type="component" value="Unassembled WGS sequence"/>
</dbReference>
<gene>
    <name evidence="1" type="ORF">BaRGS_00024312</name>
</gene>
<evidence type="ECO:0000313" key="1">
    <source>
        <dbReference type="EMBL" id="KAK7484427.1"/>
    </source>
</evidence>
<dbReference type="EMBL" id="JACVVK020000210">
    <property type="protein sequence ID" value="KAK7484427.1"/>
    <property type="molecule type" value="Genomic_DNA"/>
</dbReference>
<keyword evidence="2" id="KW-1185">Reference proteome</keyword>
<organism evidence="1 2">
    <name type="scientific">Batillaria attramentaria</name>
    <dbReference type="NCBI Taxonomy" id="370345"/>
    <lineage>
        <taxon>Eukaryota</taxon>
        <taxon>Metazoa</taxon>
        <taxon>Spiralia</taxon>
        <taxon>Lophotrochozoa</taxon>
        <taxon>Mollusca</taxon>
        <taxon>Gastropoda</taxon>
        <taxon>Caenogastropoda</taxon>
        <taxon>Sorbeoconcha</taxon>
        <taxon>Cerithioidea</taxon>
        <taxon>Batillariidae</taxon>
        <taxon>Batillaria</taxon>
    </lineage>
</organism>
<evidence type="ECO:0000313" key="2">
    <source>
        <dbReference type="Proteomes" id="UP001519460"/>
    </source>
</evidence>
<accession>A0ABD0KBL0</accession>
<proteinExistence type="predicted"/>
<sequence>MAPRKSPYTNVNLKGYAYITEDYVSSMVGKRFPEHIIVMAGTLRVWERSFSVLRVNGKLYLSWGECAHKLVGINTVYALAQKLRVFLYKVPHAVLYHLAENYPGLQFGQINNNPWICINSLNAIYCLGIMEPQNLTMFPKTFSLLWDIFVETAQQKVRYRSFVLLPKQGSALPEPTAGPTRKEKKRMKICFI</sequence>
<reference evidence="1 2" key="1">
    <citation type="journal article" date="2023" name="Sci. Data">
        <title>Genome assembly of the Korean intertidal mud-creeper Batillaria attramentaria.</title>
        <authorList>
            <person name="Patra A.K."/>
            <person name="Ho P.T."/>
            <person name="Jun S."/>
            <person name="Lee S.J."/>
            <person name="Kim Y."/>
            <person name="Won Y.J."/>
        </authorList>
    </citation>
    <scope>NUCLEOTIDE SEQUENCE [LARGE SCALE GENOMIC DNA]</scope>
    <source>
        <strain evidence="1">Wonlab-2016</strain>
    </source>
</reference>
<evidence type="ECO:0008006" key="3">
    <source>
        <dbReference type="Google" id="ProtNLM"/>
    </source>
</evidence>
<dbReference type="AlphaFoldDB" id="A0ABD0KBL0"/>
<comment type="caution">
    <text evidence="1">The sequence shown here is derived from an EMBL/GenBank/DDBJ whole genome shotgun (WGS) entry which is preliminary data.</text>
</comment>
<name>A0ABD0KBL0_9CAEN</name>